<feature type="binding site" evidence="12">
    <location>
        <begin position="39"/>
        <end position="43"/>
    </location>
    <ligand>
        <name>substrate</name>
    </ligand>
</feature>
<dbReference type="CDD" id="cd01174">
    <property type="entry name" value="ribokinase"/>
    <property type="match status" value="1"/>
</dbReference>
<sequence length="308" mass="32939">MKKILVIGSSNMDFRIRVHQLPKPGETLLSQSLENIPGGKGGNQAYAVGKLGGDGVFLSAVGMDAFGETLIESMCSSGIDASCMRRCLDCPTGNAMVFVSDAGENQIVVTSGANFCCDLPYLKQHAALFHDCKILLIQMEIPLESVLYALQAAKTCGNCTILNPAPVPEKFPEEIFPLLDYITPNETELVKLAGSDLNPDSLDDVRTGCSRLLQKGVQNVLVTLRKRGAFLCNRQTERQFLPPEGPALDTTAAGDTFNGAFAVMLANGRSPEEAICFANAAATISVSRKGAQSSIPSFQEVLQFQASL</sequence>
<dbReference type="GO" id="GO:0019303">
    <property type="term" value="P:D-ribose catabolic process"/>
    <property type="evidence" value="ECO:0007669"/>
    <property type="project" value="UniProtKB-UniRule"/>
</dbReference>
<evidence type="ECO:0000256" key="1">
    <source>
        <dbReference type="ARBA" id="ARBA00005380"/>
    </source>
</evidence>
<dbReference type="InterPro" id="IPR002139">
    <property type="entry name" value="Ribo/fructo_kinase"/>
</dbReference>
<organism evidence="14 15">
    <name type="scientific">Yeguia hominis</name>
    <dbReference type="NCBI Taxonomy" id="2763662"/>
    <lineage>
        <taxon>Bacteria</taxon>
        <taxon>Bacillati</taxon>
        <taxon>Bacillota</taxon>
        <taxon>Clostridia</taxon>
        <taxon>Eubacteriales</taxon>
        <taxon>Yeguiaceae</taxon>
        <taxon>Yeguia</taxon>
    </lineage>
</organism>
<feature type="binding site" evidence="12">
    <location>
        <position position="285"/>
    </location>
    <ligand>
        <name>K(+)</name>
        <dbReference type="ChEBI" id="CHEBI:29103"/>
    </ligand>
</feature>
<comment type="catalytic activity">
    <reaction evidence="12">
        <text>D-ribose + ATP = D-ribose 5-phosphate + ADP + H(+)</text>
        <dbReference type="Rhea" id="RHEA:13697"/>
        <dbReference type="ChEBI" id="CHEBI:15378"/>
        <dbReference type="ChEBI" id="CHEBI:30616"/>
        <dbReference type="ChEBI" id="CHEBI:47013"/>
        <dbReference type="ChEBI" id="CHEBI:78346"/>
        <dbReference type="ChEBI" id="CHEBI:456216"/>
        <dbReference type="EC" id="2.7.1.15"/>
    </reaction>
</comment>
<comment type="subcellular location">
    <subcellularLocation>
        <location evidence="12">Cytoplasm</location>
    </subcellularLocation>
</comment>
<feature type="binding site" evidence="12">
    <location>
        <position position="294"/>
    </location>
    <ligand>
        <name>K(+)</name>
        <dbReference type="ChEBI" id="CHEBI:29103"/>
    </ligand>
</feature>
<comment type="subunit">
    <text evidence="12">Homodimer.</text>
</comment>
<keyword evidence="4 12" id="KW-0808">Transferase</keyword>
<comment type="cofactor">
    <cofactor evidence="12">
        <name>Mg(2+)</name>
        <dbReference type="ChEBI" id="CHEBI:18420"/>
    </cofactor>
    <text evidence="12">Requires a divalent cation, most likely magnesium in vivo, as an electrophilic catalyst to aid phosphoryl group transfer. It is the chelate of the metal and the nucleotide that is the actual substrate.</text>
</comment>
<dbReference type="InterPro" id="IPR029056">
    <property type="entry name" value="Ribokinase-like"/>
</dbReference>
<comment type="caution">
    <text evidence="12">Lacks conserved residue(s) required for the propagation of feature annotation.</text>
</comment>
<evidence type="ECO:0000256" key="9">
    <source>
        <dbReference type="ARBA" id="ARBA00022842"/>
    </source>
</evidence>
<evidence type="ECO:0000313" key="14">
    <source>
        <dbReference type="EMBL" id="MBC8532750.1"/>
    </source>
</evidence>
<comment type="activity regulation">
    <text evidence="12">Activated by a monovalent cation that binds near, but not in, the active site. The most likely occupant of the site in vivo is potassium. Ion binding induces a conformational change that may alter substrate affinity.</text>
</comment>
<evidence type="ECO:0000259" key="13">
    <source>
        <dbReference type="Pfam" id="PF00294"/>
    </source>
</evidence>
<feature type="binding site" evidence="12">
    <location>
        <position position="185"/>
    </location>
    <ligand>
        <name>ATP</name>
        <dbReference type="ChEBI" id="CHEBI:30616"/>
    </ligand>
</feature>
<evidence type="ECO:0000256" key="12">
    <source>
        <dbReference type="HAMAP-Rule" id="MF_01987"/>
    </source>
</evidence>
<dbReference type="PRINTS" id="PR00990">
    <property type="entry name" value="RIBOKINASE"/>
</dbReference>
<dbReference type="GO" id="GO:0004747">
    <property type="term" value="F:ribokinase activity"/>
    <property type="evidence" value="ECO:0007669"/>
    <property type="project" value="UniProtKB-UniRule"/>
</dbReference>
<feature type="binding site" evidence="12">
    <location>
        <position position="255"/>
    </location>
    <ligand>
        <name>substrate</name>
    </ligand>
</feature>
<feature type="binding site" evidence="12">
    <location>
        <begin position="254"/>
        <end position="255"/>
    </location>
    <ligand>
        <name>ATP</name>
        <dbReference type="ChEBI" id="CHEBI:30616"/>
    </ligand>
</feature>
<feature type="binding site" evidence="12">
    <location>
        <position position="279"/>
    </location>
    <ligand>
        <name>ATP</name>
        <dbReference type="ChEBI" id="CHEBI:30616"/>
    </ligand>
</feature>
<keyword evidence="8 12" id="KW-0067">ATP-binding</keyword>
<comment type="caution">
    <text evidence="14">The sequence shown here is derived from an EMBL/GenBank/DDBJ whole genome shotgun (WGS) entry which is preliminary data.</text>
</comment>
<evidence type="ECO:0000256" key="8">
    <source>
        <dbReference type="ARBA" id="ARBA00022840"/>
    </source>
</evidence>
<dbReference type="EMBL" id="JACRSN010000002">
    <property type="protein sequence ID" value="MBC8532750.1"/>
    <property type="molecule type" value="Genomic_DNA"/>
</dbReference>
<dbReference type="InterPro" id="IPR011877">
    <property type="entry name" value="Ribokinase"/>
</dbReference>
<dbReference type="HAMAP" id="MF_01987">
    <property type="entry name" value="Ribokinase"/>
    <property type="match status" value="1"/>
</dbReference>
<accession>A0A926D5E7</accession>
<dbReference type="InterPro" id="IPR011611">
    <property type="entry name" value="PfkB_dom"/>
</dbReference>
<evidence type="ECO:0000256" key="5">
    <source>
        <dbReference type="ARBA" id="ARBA00022723"/>
    </source>
</evidence>
<dbReference type="InterPro" id="IPR002173">
    <property type="entry name" value="Carboh/pur_kinase_PfkB_CS"/>
</dbReference>
<feature type="active site" description="Proton acceptor" evidence="12">
    <location>
        <position position="255"/>
    </location>
</feature>
<comment type="similarity">
    <text evidence="12">Belongs to the carbohydrate kinase PfkB family. Ribokinase subfamily.</text>
</comment>
<dbReference type="Proteomes" id="UP000651482">
    <property type="component" value="Unassembled WGS sequence"/>
</dbReference>
<keyword evidence="6 12" id="KW-0547">Nucleotide-binding</keyword>
<comment type="pathway">
    <text evidence="12">Carbohydrate metabolism; D-ribose degradation; D-ribose 5-phosphate from beta-D-ribopyranose: step 2/2.</text>
</comment>
<evidence type="ECO:0000313" key="15">
    <source>
        <dbReference type="Proteomes" id="UP000651482"/>
    </source>
</evidence>
<keyword evidence="10 12" id="KW-0630">Potassium</keyword>
<dbReference type="GO" id="GO:0046872">
    <property type="term" value="F:metal ion binding"/>
    <property type="evidence" value="ECO:0007669"/>
    <property type="project" value="UniProtKB-KW"/>
</dbReference>
<feature type="binding site" evidence="12">
    <location>
        <position position="288"/>
    </location>
    <ligand>
        <name>K(+)</name>
        <dbReference type="ChEBI" id="CHEBI:29103"/>
    </ligand>
</feature>
<keyword evidence="9 12" id="KW-0460">Magnesium</keyword>
<evidence type="ECO:0000256" key="4">
    <source>
        <dbReference type="ARBA" id="ARBA00022679"/>
    </source>
</evidence>
<keyword evidence="15" id="KW-1185">Reference proteome</keyword>
<dbReference type="GO" id="GO:0005524">
    <property type="term" value="F:ATP binding"/>
    <property type="evidence" value="ECO:0007669"/>
    <property type="project" value="UniProtKB-UniRule"/>
</dbReference>
<dbReference type="PROSITE" id="PS00583">
    <property type="entry name" value="PFKB_KINASES_1"/>
    <property type="match status" value="1"/>
</dbReference>
<proteinExistence type="inferred from homology"/>
<dbReference type="Gene3D" id="3.40.1190.20">
    <property type="match status" value="1"/>
</dbReference>
<dbReference type="PROSITE" id="PS00584">
    <property type="entry name" value="PFKB_KINASES_2"/>
    <property type="match status" value="1"/>
</dbReference>
<dbReference type="Pfam" id="PF00294">
    <property type="entry name" value="PfkB"/>
    <property type="match status" value="1"/>
</dbReference>
<dbReference type="EC" id="2.7.1.15" evidence="2 12"/>
<feature type="binding site" evidence="12">
    <location>
        <position position="251"/>
    </location>
    <ligand>
        <name>K(+)</name>
        <dbReference type="ChEBI" id="CHEBI:29103"/>
    </ligand>
</feature>
<feature type="binding site" evidence="12">
    <location>
        <position position="140"/>
    </location>
    <ligand>
        <name>substrate</name>
    </ligand>
</feature>
<dbReference type="SUPFAM" id="SSF53613">
    <property type="entry name" value="Ribokinase-like"/>
    <property type="match status" value="1"/>
</dbReference>
<comment type="similarity">
    <text evidence="1">Belongs to the carbohydrate kinase pfkB family.</text>
</comment>
<evidence type="ECO:0000256" key="7">
    <source>
        <dbReference type="ARBA" id="ARBA00022777"/>
    </source>
</evidence>
<feature type="binding site" evidence="12">
    <location>
        <position position="290"/>
    </location>
    <ligand>
        <name>K(+)</name>
        <dbReference type="ChEBI" id="CHEBI:29103"/>
    </ligand>
</feature>
<feature type="binding site" evidence="12">
    <location>
        <begin position="11"/>
        <end position="13"/>
    </location>
    <ligand>
        <name>substrate</name>
    </ligand>
</feature>
<reference evidence="14" key="1">
    <citation type="submission" date="2020-08" db="EMBL/GenBank/DDBJ databases">
        <title>Genome public.</title>
        <authorList>
            <person name="Liu C."/>
            <person name="Sun Q."/>
        </authorList>
    </citation>
    <scope>NUCLEOTIDE SEQUENCE</scope>
    <source>
        <strain evidence="14">NSJ-40</strain>
    </source>
</reference>
<keyword evidence="12" id="KW-0963">Cytoplasm</keyword>
<evidence type="ECO:0000256" key="6">
    <source>
        <dbReference type="ARBA" id="ARBA00022741"/>
    </source>
</evidence>
<dbReference type="RefSeq" id="WP_249317968.1">
    <property type="nucleotide sequence ID" value="NZ_JACRSN010000002.1"/>
</dbReference>
<gene>
    <name evidence="12 14" type="primary">rbsK</name>
    <name evidence="14" type="ORF">IAG03_01770</name>
</gene>
<dbReference type="PANTHER" id="PTHR10584">
    <property type="entry name" value="SUGAR KINASE"/>
    <property type="match status" value="1"/>
</dbReference>
<keyword evidence="5 12" id="KW-0479">Metal-binding</keyword>
<feature type="binding site" evidence="12">
    <location>
        <position position="249"/>
    </location>
    <ligand>
        <name>K(+)</name>
        <dbReference type="ChEBI" id="CHEBI:29103"/>
    </ligand>
</feature>
<dbReference type="AlphaFoldDB" id="A0A926D5E7"/>
<protein>
    <recommendedName>
        <fullName evidence="3 12">Ribokinase</fullName>
        <shortName evidence="12">RK</shortName>
        <ecNumber evidence="2 12">2.7.1.15</ecNumber>
    </recommendedName>
</protein>
<evidence type="ECO:0000256" key="10">
    <source>
        <dbReference type="ARBA" id="ARBA00022958"/>
    </source>
</evidence>
<keyword evidence="11 12" id="KW-0119">Carbohydrate metabolism</keyword>
<evidence type="ECO:0000256" key="2">
    <source>
        <dbReference type="ARBA" id="ARBA00012035"/>
    </source>
</evidence>
<dbReference type="GO" id="GO:0005829">
    <property type="term" value="C:cytosol"/>
    <property type="evidence" value="ECO:0007669"/>
    <property type="project" value="TreeGrafter"/>
</dbReference>
<name>A0A926D5E7_9FIRM</name>
<keyword evidence="7 12" id="KW-0418">Kinase</keyword>
<dbReference type="PANTHER" id="PTHR10584:SF166">
    <property type="entry name" value="RIBOKINASE"/>
    <property type="match status" value="1"/>
</dbReference>
<feature type="domain" description="Carbohydrate kinase PfkB" evidence="13">
    <location>
        <begin position="1"/>
        <end position="296"/>
    </location>
</feature>
<evidence type="ECO:0000256" key="3">
    <source>
        <dbReference type="ARBA" id="ARBA00016943"/>
    </source>
</evidence>
<comment type="function">
    <text evidence="12">Catalyzes the phosphorylation of ribose at O-5 in a reaction requiring ATP and magnesium. The resulting D-ribose-5-phosphate can then be used either for sythesis of nucleotides, histidine, and tryptophan, or as a component of the pentose phosphate pathway.</text>
</comment>
<evidence type="ECO:0000256" key="11">
    <source>
        <dbReference type="ARBA" id="ARBA00023277"/>
    </source>
</evidence>
<dbReference type="NCBIfam" id="TIGR02152">
    <property type="entry name" value="D_ribokin_bact"/>
    <property type="match status" value="1"/>
</dbReference>